<dbReference type="InterPro" id="IPR018247">
    <property type="entry name" value="EF_Hand_1_Ca_BS"/>
</dbReference>
<dbReference type="EMBL" id="JACSOD020000415">
    <property type="protein sequence ID" value="MBM6498304.1"/>
    <property type="molecule type" value="Genomic_DNA"/>
</dbReference>
<dbReference type="Gene3D" id="3.10.50.40">
    <property type="match status" value="1"/>
</dbReference>
<proteinExistence type="predicted"/>
<dbReference type="InterPro" id="IPR046357">
    <property type="entry name" value="PPIase_dom_sf"/>
</dbReference>
<keyword evidence="2" id="KW-1185">Reference proteome</keyword>
<dbReference type="PROSITE" id="PS00018">
    <property type="entry name" value="EF_HAND_1"/>
    <property type="match status" value="1"/>
</dbReference>
<name>A0ABS2CTK6_9FLAO</name>
<gene>
    <name evidence="1" type="ORF">H9X54_003190</name>
</gene>
<dbReference type="SUPFAM" id="SSF54534">
    <property type="entry name" value="FKBP-like"/>
    <property type="match status" value="1"/>
</dbReference>
<organism evidence="1 2">
    <name type="scientific">Flavobacterium macrobrachii</name>
    <dbReference type="NCBI Taxonomy" id="591204"/>
    <lineage>
        <taxon>Bacteria</taxon>
        <taxon>Pseudomonadati</taxon>
        <taxon>Bacteroidota</taxon>
        <taxon>Flavobacteriia</taxon>
        <taxon>Flavobacteriales</taxon>
        <taxon>Flavobacteriaceae</taxon>
        <taxon>Flavobacterium</taxon>
    </lineage>
</organism>
<dbReference type="PROSITE" id="PS51257">
    <property type="entry name" value="PROKAR_LIPOPROTEIN"/>
    <property type="match status" value="1"/>
</dbReference>
<comment type="caution">
    <text evidence="1">The sequence shown here is derived from an EMBL/GenBank/DDBJ whole genome shotgun (WGS) entry which is preliminary data.</text>
</comment>
<sequence length="334" mass="37684">MNILSKFLFLTLVVAILFSCDKNDNDTVELRDYQEQYITDLANIEEFMKTHYMTVVNNPGQANDMDVVFTKIPTGGNQVSVWNQTDYPIQTREITVTQNEVDVNYKIYYLKLREGSGVKPCNVDNILAGYRGEYIYKETTTEGTTTTTKVLGKQFEENKSPQTYLSLYGGVIRGWSEIFPQFKTGTYSENLDGTISYNDFGAGVMFLPSGLAYFGSARSSIPAYSPLVFTIKLFELQRADQDGDDIPSYQENVSTSDQGYMYFLPKGEVNPNDSDGDEIPDFLDSDDDNDGFLTRFEIKNLTANPVFTYPFDEIPTCGTSGNGKKRHLDETCHN</sequence>
<reference evidence="1 2" key="1">
    <citation type="submission" date="2021-02" db="EMBL/GenBank/DDBJ databases">
        <authorList>
            <person name="Jung H.S."/>
            <person name="Chun B.H."/>
            <person name="Jeon C.O."/>
        </authorList>
    </citation>
    <scope>NUCLEOTIDE SEQUENCE [LARGE SCALE GENOMIC DNA]</scope>
    <source>
        <strain evidence="1 2">LMG 25203</strain>
    </source>
</reference>
<dbReference type="GO" id="GO:0016853">
    <property type="term" value="F:isomerase activity"/>
    <property type="evidence" value="ECO:0007669"/>
    <property type="project" value="UniProtKB-KW"/>
</dbReference>
<evidence type="ECO:0000313" key="2">
    <source>
        <dbReference type="Proteomes" id="UP000759529"/>
    </source>
</evidence>
<dbReference type="RefSeq" id="WP_187658162.1">
    <property type="nucleotide sequence ID" value="NZ_JACSOD020000415.1"/>
</dbReference>
<dbReference type="Proteomes" id="UP000759529">
    <property type="component" value="Unassembled WGS sequence"/>
</dbReference>
<accession>A0ABS2CTK6</accession>
<evidence type="ECO:0000313" key="1">
    <source>
        <dbReference type="EMBL" id="MBM6498304.1"/>
    </source>
</evidence>
<keyword evidence="1" id="KW-0413">Isomerase</keyword>
<protein>
    <submittedName>
        <fullName evidence="1">FKBP-type peptidylprolyl isomerase</fullName>
    </submittedName>
</protein>